<dbReference type="Gene3D" id="3.40.50.300">
    <property type="entry name" value="P-loop containing nucleotide triphosphate hydrolases"/>
    <property type="match status" value="1"/>
</dbReference>
<evidence type="ECO:0000313" key="5">
    <source>
        <dbReference type="EMBL" id="KAF2838813.1"/>
    </source>
</evidence>
<name>A0A9P4VPH3_9PEZI</name>
<dbReference type="SUPFAM" id="SSF48403">
    <property type="entry name" value="Ankyrin repeat"/>
    <property type="match status" value="1"/>
</dbReference>
<dbReference type="InterPro" id="IPR031359">
    <property type="entry name" value="NACHT_N"/>
</dbReference>
<evidence type="ECO:0000259" key="2">
    <source>
        <dbReference type="Pfam" id="PF17100"/>
    </source>
</evidence>
<dbReference type="OrthoDB" id="7464126at2759"/>
<dbReference type="Pfam" id="PF24883">
    <property type="entry name" value="NPHP3_N"/>
    <property type="match status" value="1"/>
</dbReference>
<feature type="domain" description="Nephrocystin 3-like N-terminal" evidence="4">
    <location>
        <begin position="318"/>
        <end position="491"/>
    </location>
</feature>
<dbReference type="SMART" id="SM00248">
    <property type="entry name" value="ANK"/>
    <property type="match status" value="4"/>
</dbReference>
<reference evidence="5" key="1">
    <citation type="journal article" date="2020" name="Stud. Mycol.">
        <title>101 Dothideomycetes genomes: a test case for predicting lifestyles and emergence of pathogens.</title>
        <authorList>
            <person name="Haridas S."/>
            <person name="Albert R."/>
            <person name="Binder M."/>
            <person name="Bloem J."/>
            <person name="Labutti K."/>
            <person name="Salamov A."/>
            <person name="Andreopoulos B."/>
            <person name="Baker S."/>
            <person name="Barry K."/>
            <person name="Bills G."/>
            <person name="Bluhm B."/>
            <person name="Cannon C."/>
            <person name="Castanera R."/>
            <person name="Culley D."/>
            <person name="Daum C."/>
            <person name="Ezra D."/>
            <person name="Gonzalez J."/>
            <person name="Henrissat B."/>
            <person name="Kuo A."/>
            <person name="Liang C."/>
            <person name="Lipzen A."/>
            <person name="Lutzoni F."/>
            <person name="Magnuson J."/>
            <person name="Mondo S."/>
            <person name="Nolan M."/>
            <person name="Ohm R."/>
            <person name="Pangilinan J."/>
            <person name="Park H.-J."/>
            <person name="Ramirez L."/>
            <person name="Alfaro M."/>
            <person name="Sun H."/>
            <person name="Tritt A."/>
            <person name="Yoshinaga Y."/>
            <person name="Zwiers L.-H."/>
            <person name="Turgeon B."/>
            <person name="Goodwin S."/>
            <person name="Spatafora J."/>
            <person name="Crous P."/>
            <person name="Grigoriev I."/>
        </authorList>
    </citation>
    <scope>NUCLEOTIDE SEQUENCE</scope>
    <source>
        <strain evidence="5">CBS 101060</strain>
    </source>
</reference>
<evidence type="ECO:0000313" key="6">
    <source>
        <dbReference type="Proteomes" id="UP000799429"/>
    </source>
</evidence>
<dbReference type="InterPro" id="IPR002110">
    <property type="entry name" value="Ankyrin_rpt"/>
</dbReference>
<sequence length="1231" mass="139163">MAFKATASYILSPSSDLYPTSRIFERNSHPRLSPLCSRYCVDLCQHGFTYYITSERVGVPGSLHFKTSSLILVALSSKDLWHLAKAELHDEDKRSIDFDRHDKLKVLAELHAEVEKAKQKSIDTRWKYTRKSGETVIIRDVFAKIIRWIDIFKQIGDVAIQYDPGHAALPWAGIRFVLQIAVNDFKKFEAVIEGLALVAELVCQYVPIEEFYLQIDSQATGELERAIVKLYAAILTYLSETKHYLEEGTAKRFLKSGIINQDSLEPHLNAIEEENQKARRCMDVVARHASKRIDILRWLSTEPYEQHHVQTKEGLLSGTGQWLLSDPVFEKWKNESASSILWLRGVLGTGKSKLVSIVIEDAKRSFEAGYSPQPVFFYCSRNPGEPTRSDPKEILASLARQLSCFEPGKALLKPTVELYEKKAANAFASGSVELSESCTLIMKLIEQYPQTTIVIDALDECDPRKRRHLLKAFEQILRDSSGLVKIFMSSRNDHDIVSRLERYPNLEIESNRNSDDIARFVKNEIETLIDDGELLHGSTCPAEMQELIEERVVRGASGMQVFSLFYTFRWASMQLQYLCSFTIDADIRKRLGRLPPDLDDLYAEIYDILSKKTGEIEAAVFRNVLSWLLCAERTLSSAELVAAVSIITNNGDSPVTISKKSILKICSNFVVLDAQLDRFRFAHLSVQEFLEKRDGFSVTATNALAAEACLWNLISASPKPGPKFLSKFGRNRTIEPSKSKVFREYSDLYWAKHCQLAACERSLGTLESVFRYFLSDEDGPDCPLALWNARISRYPLVEYFPIDTEMRSRLQDVKTTLHSASIVAWLVACAFNFPEIIEYSGEMHVPPLYCTNKKGRTLLHVAVGCESLESLKLLLDQDRDDVKITEEVLEVAASYYYNKEVMALLLDKSGDEVKITEKVLEEAAENKDKEVIALLLNRGGDKVKITEDVLQRAAENTNEEVIALLLNRGGDKVKITEEVLQKAAGNTNKEVLVLLLDQCGNEVKITEKVLKSAAWNSNVEVMELLLDKCGNQIKITEKVLSRAAWNEGVMALLLDKRGDQVKITEEVLSRAALNKDVMALLLDKRGDEVKITEEVLIQAVRSYRKDVIVLLLDKRGDEVKITKEVIIEAIRIHSNDVIVLLLDKRGNEVKISEEIVLKAARSYSADLMALLLNKRGDEVKITENVVQAATHNKEIMMLLLDKRGDEVKLVFTEEVLKAAASREEDSEEVIR</sequence>
<gene>
    <name evidence="5" type="ORF">M501DRAFT_934397</name>
</gene>
<dbReference type="AlphaFoldDB" id="A0A9P4VPH3"/>
<dbReference type="Pfam" id="PF23397">
    <property type="entry name" value="DUF7104"/>
    <property type="match status" value="12"/>
</dbReference>
<evidence type="ECO:0000259" key="3">
    <source>
        <dbReference type="Pfam" id="PF22939"/>
    </source>
</evidence>
<keyword evidence="1" id="KW-0677">Repeat</keyword>
<dbReference type="Pfam" id="PF17100">
    <property type="entry name" value="NACHT_N"/>
    <property type="match status" value="1"/>
</dbReference>
<dbReference type="Gene3D" id="1.20.5.340">
    <property type="match status" value="6"/>
</dbReference>
<dbReference type="InterPro" id="IPR056884">
    <property type="entry name" value="NPHP3-like_N"/>
</dbReference>
<dbReference type="InterPro" id="IPR055530">
    <property type="entry name" value="DUF7104"/>
</dbReference>
<dbReference type="Proteomes" id="UP000799429">
    <property type="component" value="Unassembled WGS sequence"/>
</dbReference>
<dbReference type="PANTHER" id="PTHR10039:SF16">
    <property type="entry name" value="GPI INOSITOL-DEACYLASE"/>
    <property type="match status" value="1"/>
</dbReference>
<protein>
    <recommendedName>
        <fullName evidence="7">NACHT domain-containing protein</fullName>
    </recommendedName>
</protein>
<evidence type="ECO:0008006" key="7">
    <source>
        <dbReference type="Google" id="ProtNLM"/>
    </source>
</evidence>
<feature type="domain" description="GPI inositol-deacylase winged helix" evidence="3">
    <location>
        <begin position="620"/>
        <end position="693"/>
    </location>
</feature>
<dbReference type="EMBL" id="MU006096">
    <property type="protein sequence ID" value="KAF2838813.1"/>
    <property type="molecule type" value="Genomic_DNA"/>
</dbReference>
<dbReference type="InterPro" id="IPR036770">
    <property type="entry name" value="Ankyrin_rpt-contain_sf"/>
</dbReference>
<comment type="caution">
    <text evidence="5">The sequence shown here is derived from an EMBL/GenBank/DDBJ whole genome shotgun (WGS) entry which is preliminary data.</text>
</comment>
<evidence type="ECO:0000256" key="1">
    <source>
        <dbReference type="ARBA" id="ARBA00022737"/>
    </source>
</evidence>
<dbReference type="PANTHER" id="PTHR10039">
    <property type="entry name" value="AMELOGENIN"/>
    <property type="match status" value="1"/>
</dbReference>
<dbReference type="Pfam" id="PF22939">
    <property type="entry name" value="WHD_GPIID"/>
    <property type="match status" value="1"/>
</dbReference>
<dbReference type="InterPro" id="IPR054471">
    <property type="entry name" value="GPIID_WHD"/>
</dbReference>
<evidence type="ECO:0000259" key="4">
    <source>
        <dbReference type="Pfam" id="PF24883"/>
    </source>
</evidence>
<organism evidence="5 6">
    <name type="scientific">Patellaria atrata CBS 101060</name>
    <dbReference type="NCBI Taxonomy" id="1346257"/>
    <lineage>
        <taxon>Eukaryota</taxon>
        <taxon>Fungi</taxon>
        <taxon>Dikarya</taxon>
        <taxon>Ascomycota</taxon>
        <taxon>Pezizomycotina</taxon>
        <taxon>Dothideomycetes</taxon>
        <taxon>Dothideomycetes incertae sedis</taxon>
        <taxon>Patellariales</taxon>
        <taxon>Patellariaceae</taxon>
        <taxon>Patellaria</taxon>
    </lineage>
</organism>
<feature type="non-terminal residue" evidence="5">
    <location>
        <position position="1231"/>
    </location>
</feature>
<keyword evidence="6" id="KW-1185">Reference proteome</keyword>
<feature type="domain" description="NWD NACHT-NTPase N-terminal" evidence="2">
    <location>
        <begin position="101"/>
        <end position="276"/>
    </location>
</feature>
<accession>A0A9P4VPH3</accession>
<proteinExistence type="predicted"/>
<dbReference type="InterPro" id="IPR027417">
    <property type="entry name" value="P-loop_NTPase"/>
</dbReference>